<accession>A0AAV4CVJ8</accession>
<dbReference type="EMBL" id="BLXT01007007">
    <property type="protein sequence ID" value="GFO35895.1"/>
    <property type="molecule type" value="Genomic_DNA"/>
</dbReference>
<dbReference type="AlphaFoldDB" id="A0AAV4CVJ8"/>
<evidence type="ECO:0000313" key="2">
    <source>
        <dbReference type="EMBL" id="GFO35895.1"/>
    </source>
</evidence>
<protein>
    <submittedName>
        <fullName evidence="2">Reverse transcriptase</fullName>
    </submittedName>
</protein>
<keyword evidence="2" id="KW-0695">RNA-directed DNA polymerase</keyword>
<sequence>MVELTVPYESRMEEAHAFKEGKYLDLTKELQKNGYEARCIHLAAVVRRRICKQFNMMYAGSDPGQATQEEKKVGSREASGSHELDVAGPP</sequence>
<reference evidence="2 3" key="1">
    <citation type="journal article" date="2021" name="Elife">
        <title>Chloroplast acquisition without the gene transfer in kleptoplastic sea slugs, Plakobranchus ocellatus.</title>
        <authorList>
            <person name="Maeda T."/>
            <person name="Takahashi S."/>
            <person name="Yoshida T."/>
            <person name="Shimamura S."/>
            <person name="Takaki Y."/>
            <person name="Nagai Y."/>
            <person name="Toyoda A."/>
            <person name="Suzuki Y."/>
            <person name="Arimoto A."/>
            <person name="Ishii H."/>
            <person name="Satoh N."/>
            <person name="Nishiyama T."/>
            <person name="Hasebe M."/>
            <person name="Maruyama T."/>
            <person name="Minagawa J."/>
            <person name="Obokata J."/>
            <person name="Shigenobu S."/>
        </authorList>
    </citation>
    <scope>NUCLEOTIDE SEQUENCE [LARGE SCALE GENOMIC DNA]</scope>
</reference>
<dbReference type="Proteomes" id="UP000735302">
    <property type="component" value="Unassembled WGS sequence"/>
</dbReference>
<keyword evidence="2" id="KW-0808">Transferase</keyword>
<feature type="compositionally biased region" description="Basic and acidic residues" evidence="1">
    <location>
        <begin position="68"/>
        <end position="90"/>
    </location>
</feature>
<keyword evidence="2" id="KW-0548">Nucleotidyltransferase</keyword>
<organism evidence="2 3">
    <name type="scientific">Plakobranchus ocellatus</name>
    <dbReference type="NCBI Taxonomy" id="259542"/>
    <lineage>
        <taxon>Eukaryota</taxon>
        <taxon>Metazoa</taxon>
        <taxon>Spiralia</taxon>
        <taxon>Lophotrochozoa</taxon>
        <taxon>Mollusca</taxon>
        <taxon>Gastropoda</taxon>
        <taxon>Heterobranchia</taxon>
        <taxon>Euthyneura</taxon>
        <taxon>Panpulmonata</taxon>
        <taxon>Sacoglossa</taxon>
        <taxon>Placobranchoidea</taxon>
        <taxon>Plakobranchidae</taxon>
        <taxon>Plakobranchus</taxon>
    </lineage>
</organism>
<comment type="caution">
    <text evidence="2">The sequence shown here is derived from an EMBL/GenBank/DDBJ whole genome shotgun (WGS) entry which is preliminary data.</text>
</comment>
<keyword evidence="3" id="KW-1185">Reference proteome</keyword>
<name>A0AAV4CVJ8_9GAST</name>
<feature type="region of interest" description="Disordered" evidence="1">
    <location>
        <begin position="59"/>
        <end position="90"/>
    </location>
</feature>
<dbReference type="GO" id="GO:0003964">
    <property type="term" value="F:RNA-directed DNA polymerase activity"/>
    <property type="evidence" value="ECO:0007669"/>
    <property type="project" value="UniProtKB-KW"/>
</dbReference>
<evidence type="ECO:0000256" key="1">
    <source>
        <dbReference type="SAM" id="MobiDB-lite"/>
    </source>
</evidence>
<gene>
    <name evidence="2" type="ORF">PoB_006240000</name>
</gene>
<evidence type="ECO:0000313" key="3">
    <source>
        <dbReference type="Proteomes" id="UP000735302"/>
    </source>
</evidence>
<proteinExistence type="predicted"/>